<dbReference type="Pfam" id="PF00561">
    <property type="entry name" value="Abhydrolase_1"/>
    <property type="match status" value="1"/>
</dbReference>
<proteinExistence type="predicted"/>
<gene>
    <name evidence="2" type="ORF">HRJ53_05110</name>
</gene>
<dbReference type="Proteomes" id="UP000567293">
    <property type="component" value="Unassembled WGS sequence"/>
</dbReference>
<keyword evidence="2" id="KW-0378">Hydrolase</keyword>
<dbReference type="SUPFAM" id="SSF53474">
    <property type="entry name" value="alpha/beta-Hydrolases"/>
    <property type="match status" value="1"/>
</dbReference>
<name>A0A7V8NNE9_9BACT</name>
<reference evidence="2" key="1">
    <citation type="submission" date="2020-06" db="EMBL/GenBank/DDBJ databases">
        <title>Legume-microbial interactions unlock mineral nutrients during tropical forest succession.</title>
        <authorList>
            <person name="Epihov D.Z."/>
        </authorList>
    </citation>
    <scope>NUCLEOTIDE SEQUENCE [LARGE SCALE GENOMIC DNA]</scope>
    <source>
        <strain evidence="2">Pan2503</strain>
    </source>
</reference>
<dbReference type="Gene3D" id="3.40.50.1820">
    <property type="entry name" value="alpha/beta hydrolase"/>
    <property type="match status" value="1"/>
</dbReference>
<sequence>MPGTGMARVPIYFRLFERLQGIADVILLDQRGTGLSTPNLQCPKTNRPLPADMWETREKAAQALTGLVRSCAEHWTTQGVDVTAYNTNASGDDLEDLRRALGVERLSLLGHSYGTSLALAAIRRHGEHLNRVILASVQGPDQDLKLPIVAEFGLKRLARLVADDASVNGEVPDLISTLQKALARIEQQPAEIPFTEPTTGKAETLRAGKFALQLLVDMRMKDGRSVPLLPALISTASRGDYGLFGAMMKRLHEGFGDISLMQFPMTCSDGASAERRTLAERQSSRTLLGSPAAFVLEPKLCAEVGSPDLGQEFRTPIWSPVAALFFSGSMDSETPPSN</sequence>
<comment type="caution">
    <text evidence="2">The sequence shown here is derived from an EMBL/GenBank/DDBJ whole genome shotgun (WGS) entry which is preliminary data.</text>
</comment>
<dbReference type="AlphaFoldDB" id="A0A7V8NNE9"/>
<organism evidence="2 3">
    <name type="scientific">Candidatus Acidiferrum panamense</name>
    <dbReference type="NCBI Taxonomy" id="2741543"/>
    <lineage>
        <taxon>Bacteria</taxon>
        <taxon>Pseudomonadati</taxon>
        <taxon>Acidobacteriota</taxon>
        <taxon>Terriglobia</taxon>
        <taxon>Candidatus Acidiferrales</taxon>
        <taxon>Candidatus Acidiferrum</taxon>
    </lineage>
</organism>
<feature type="domain" description="AB hydrolase-1" evidence="1">
    <location>
        <begin position="12"/>
        <end position="171"/>
    </location>
</feature>
<dbReference type="GO" id="GO:0016787">
    <property type="term" value="F:hydrolase activity"/>
    <property type="evidence" value="ECO:0007669"/>
    <property type="project" value="UniProtKB-KW"/>
</dbReference>
<evidence type="ECO:0000313" key="2">
    <source>
        <dbReference type="EMBL" id="MBA0084357.1"/>
    </source>
</evidence>
<dbReference type="InterPro" id="IPR029058">
    <property type="entry name" value="AB_hydrolase_fold"/>
</dbReference>
<dbReference type="InterPro" id="IPR000073">
    <property type="entry name" value="AB_hydrolase_1"/>
</dbReference>
<evidence type="ECO:0000259" key="1">
    <source>
        <dbReference type="Pfam" id="PF00561"/>
    </source>
</evidence>
<protein>
    <submittedName>
        <fullName evidence="2">Alpha/beta hydrolase</fullName>
    </submittedName>
</protein>
<feature type="non-terminal residue" evidence="2">
    <location>
        <position position="338"/>
    </location>
</feature>
<evidence type="ECO:0000313" key="3">
    <source>
        <dbReference type="Proteomes" id="UP000567293"/>
    </source>
</evidence>
<keyword evidence="3" id="KW-1185">Reference proteome</keyword>
<accession>A0A7V8NNE9</accession>
<dbReference type="EMBL" id="JACDQQ010000493">
    <property type="protein sequence ID" value="MBA0084357.1"/>
    <property type="molecule type" value="Genomic_DNA"/>
</dbReference>